<dbReference type="SUPFAM" id="SSF55931">
    <property type="entry name" value="Glutamine synthetase/guanido kinase"/>
    <property type="match status" value="1"/>
</dbReference>
<comment type="subunit">
    <text evidence="13">Monomer.</text>
</comment>
<dbReference type="Pfam" id="PF18419">
    <property type="entry name" value="ATP-grasp_6"/>
    <property type="match status" value="1"/>
</dbReference>
<protein>
    <recommendedName>
        <fullName evidence="13">Glutathione biosynthesis bifunctional protein GshAB</fullName>
    </recommendedName>
    <alternativeName>
        <fullName evidence="13">Gamma-GCS-GS</fullName>
        <shortName evidence="13">GCS-GS</shortName>
    </alternativeName>
    <domain>
        <recommendedName>
            <fullName evidence="13">Glutamate--cysteine ligase</fullName>
            <ecNumber evidence="13">6.3.2.2</ecNumber>
        </recommendedName>
        <alternativeName>
            <fullName evidence="13">Gamma-ECS</fullName>
            <shortName evidence="13">GCS</shortName>
        </alternativeName>
        <alternativeName>
            <fullName evidence="13">Gamma-glutamylcysteine synthetase</fullName>
        </alternativeName>
    </domain>
    <domain>
        <recommendedName>
            <fullName evidence="13">Glutathione synthetase</fullName>
            <ecNumber evidence="13">6.3.2.3</ecNumber>
        </recommendedName>
        <alternativeName>
            <fullName evidence="13">GSH synthetase</fullName>
            <shortName evidence="13">GS</shortName>
            <shortName evidence="13">GSH-S</shortName>
            <shortName evidence="13">GSHase</shortName>
        </alternativeName>
        <alternativeName>
            <fullName evidence="13">Glutathione synthase</fullName>
        </alternativeName>
    </domain>
</protein>
<comment type="pathway">
    <text evidence="13">Sulfur metabolism; glutathione biosynthesis; glutathione from L-cysteine and L-glutamate: step 2/2.</text>
</comment>
<dbReference type="PANTHER" id="PTHR38761:SF1">
    <property type="entry name" value="GLUTAMATE--CYSTEINE LIGASE"/>
    <property type="match status" value="1"/>
</dbReference>
<dbReference type="SMART" id="SM01209">
    <property type="entry name" value="GARS_A"/>
    <property type="match status" value="1"/>
</dbReference>
<dbReference type="Pfam" id="PF01071">
    <property type="entry name" value="GARS_A"/>
    <property type="match status" value="1"/>
</dbReference>
<dbReference type="InterPro" id="IPR007370">
    <property type="entry name" value="Glu_cys_ligase"/>
</dbReference>
<keyword evidence="8 13" id="KW-0067">ATP-binding</keyword>
<keyword evidence="4 13" id="KW-0436">Ligase</keyword>
<dbReference type="InterPro" id="IPR014746">
    <property type="entry name" value="Gln_synth/guanido_kin_cat_dom"/>
</dbReference>
<dbReference type="GO" id="GO:0004357">
    <property type="term" value="F:glutamate-cysteine ligase activity"/>
    <property type="evidence" value="ECO:0007669"/>
    <property type="project" value="UniProtKB-UniRule"/>
</dbReference>
<evidence type="ECO:0000256" key="5">
    <source>
        <dbReference type="ARBA" id="ARBA00022684"/>
    </source>
</evidence>
<evidence type="ECO:0000256" key="4">
    <source>
        <dbReference type="ARBA" id="ARBA00022598"/>
    </source>
</evidence>
<accession>A0A1G6V183</accession>
<organism evidence="15 16">
    <name type="scientific">Bacillus wiedmannii</name>
    <dbReference type="NCBI Taxonomy" id="1890302"/>
    <lineage>
        <taxon>Bacteria</taxon>
        <taxon>Bacillati</taxon>
        <taxon>Bacillota</taxon>
        <taxon>Bacilli</taxon>
        <taxon>Bacillales</taxon>
        <taxon>Bacillaceae</taxon>
        <taxon>Bacillus</taxon>
        <taxon>Bacillus cereus group</taxon>
    </lineage>
</organism>
<dbReference type="EC" id="6.3.2.3" evidence="13"/>
<dbReference type="GO" id="GO:0005829">
    <property type="term" value="C:cytosol"/>
    <property type="evidence" value="ECO:0007669"/>
    <property type="project" value="TreeGrafter"/>
</dbReference>
<keyword evidence="9" id="KW-0460">Magnesium</keyword>
<dbReference type="Pfam" id="PF04262">
    <property type="entry name" value="Glu_cys_ligase"/>
    <property type="match status" value="2"/>
</dbReference>
<feature type="domain" description="ATP-grasp" evidence="14">
    <location>
        <begin position="491"/>
        <end position="749"/>
    </location>
</feature>
<dbReference type="RefSeq" id="WP_074651244.1">
    <property type="nucleotide sequence ID" value="NZ_FMZR01000006.1"/>
</dbReference>
<dbReference type="SUPFAM" id="SSF56059">
    <property type="entry name" value="Glutathione synthetase ATP-binding domain-like"/>
    <property type="match status" value="1"/>
</dbReference>
<reference evidence="16" key="1">
    <citation type="submission" date="2016-10" db="EMBL/GenBank/DDBJ databases">
        <authorList>
            <person name="Varghese N."/>
        </authorList>
    </citation>
    <scope>NUCLEOTIDE SEQUENCE [LARGE SCALE GENOMIC DNA]</scope>
    <source>
        <strain evidence="16">KPR-7A</strain>
    </source>
</reference>
<dbReference type="Gene3D" id="3.30.470.20">
    <property type="entry name" value="ATP-grasp fold, B domain"/>
    <property type="match status" value="2"/>
</dbReference>
<keyword evidence="11 13" id="KW-0511">Multifunctional enzyme</keyword>
<evidence type="ECO:0000256" key="10">
    <source>
        <dbReference type="ARBA" id="ARBA00023211"/>
    </source>
</evidence>
<dbReference type="UniPathway" id="UPA00142">
    <property type="reaction ID" value="UER00209"/>
</dbReference>
<evidence type="ECO:0000256" key="8">
    <source>
        <dbReference type="ARBA" id="ARBA00022840"/>
    </source>
</evidence>
<evidence type="ECO:0000256" key="6">
    <source>
        <dbReference type="ARBA" id="ARBA00022723"/>
    </source>
</evidence>
<dbReference type="InterPro" id="IPR011761">
    <property type="entry name" value="ATP-grasp"/>
</dbReference>
<feature type="region of interest" description="Glutamate--cysteine ligase" evidence="13">
    <location>
        <begin position="1"/>
        <end position="336"/>
    </location>
</feature>
<evidence type="ECO:0000256" key="9">
    <source>
        <dbReference type="ARBA" id="ARBA00022842"/>
    </source>
</evidence>
<dbReference type="EC" id="6.3.2.2" evidence="13"/>
<evidence type="ECO:0000313" key="15">
    <source>
        <dbReference type="EMBL" id="SDD47298.1"/>
    </source>
</evidence>
<dbReference type="PROSITE" id="PS50975">
    <property type="entry name" value="ATP_GRASP"/>
    <property type="match status" value="1"/>
</dbReference>
<sequence length="758" mass="87593">MEMKKMLNNDRIKPYLLKARFGVEKESQRVELSGSLAKTEHPNSISVRDDHPYIQRDFSETQMELITPVTETLEDLFNYLAAIHDVAYRSMGVTEMLWPLSMPPQLPEKEEDIMIAKLNNHENVLYRRYLSNSYGRRKQMISGIHFNFEFSDDLIQALFELQSEIKDYHQFKTEIYLKVTRNYLHYRWLITYFFGASPSSEKNFFEKDPLNGAVRSIRNSKYGYSNENDVQVSYSSLQNYISDLSSLVSKGVLLEEKEFYASVRLRGGPQVSDLNNQGIRYIELRNLDLNPFETYGISQKQAEFLHLFLIYLLWIDQDDNNDEWVKIGDIQNNLVALEHPLEHTQFKTDAERIVDEMEHVTELLDITVSNTLFVNLREMLTNPSKTLAGRFYKEIIKSSQSQVATRIAKENYKKSWDKPYQLSGFTDMELSTQILMFDAIQQGIQIDVLDRQDQFLRLKLGNHIEYVKNGNMTSKDSYISPLIMENKTVTKKILQQHGFRVPIGEEFNDIEKALRSYDLFARKPFVVKPKTTNYGLGISIFKEDGASYEDYQKALTLAFKEDSSVLIEEFVYGTEYRFFVLDDKVHAVLLRIPANVVGDGTHTIEELVFQKNLDSLRGIDHRTPLESIQLGELEVLMLKAQGYQKDSIPTSGEIVFLRENSNVSTGGDSIDVTDQIPDDYKKIAVDAVYALGAKISGIDLIIENTEVPAANKNAYGIIEANFNPSMYMHIYPYKGKSRRLTMHVLHYLFPELLVSNYR</sequence>
<dbReference type="GO" id="GO:0005524">
    <property type="term" value="F:ATP binding"/>
    <property type="evidence" value="ECO:0007669"/>
    <property type="project" value="UniProtKB-UniRule"/>
</dbReference>
<proteinExistence type="inferred from homology"/>
<dbReference type="InterPro" id="IPR006334">
    <property type="entry name" value="Glut_cys_ligase"/>
</dbReference>
<keyword evidence="7 13" id="KW-0547">Nucleotide-binding</keyword>
<evidence type="ECO:0000256" key="1">
    <source>
        <dbReference type="ARBA" id="ARBA00001936"/>
    </source>
</evidence>
<dbReference type="GO" id="GO:0046872">
    <property type="term" value="F:metal ion binding"/>
    <property type="evidence" value="ECO:0007669"/>
    <property type="project" value="UniProtKB-KW"/>
</dbReference>
<evidence type="ECO:0000256" key="7">
    <source>
        <dbReference type="ARBA" id="ARBA00022741"/>
    </source>
</evidence>
<keyword evidence="10" id="KW-0464">Manganese</keyword>
<dbReference type="PANTHER" id="PTHR38761">
    <property type="entry name" value="GLUTAMATE--CYSTEINE LIGASE"/>
    <property type="match status" value="1"/>
</dbReference>
<evidence type="ECO:0000256" key="3">
    <source>
        <dbReference type="ARBA" id="ARBA00005006"/>
    </source>
</evidence>
<dbReference type="GO" id="GO:0004363">
    <property type="term" value="F:glutathione synthase activity"/>
    <property type="evidence" value="ECO:0007669"/>
    <property type="project" value="UniProtKB-UniRule"/>
</dbReference>
<evidence type="ECO:0000313" key="16">
    <source>
        <dbReference type="Proteomes" id="UP000183507"/>
    </source>
</evidence>
<comment type="pathway">
    <text evidence="3 13">Sulfur metabolism; glutathione biosynthesis; glutathione from L-cysteine and L-glutamate: step 1/2.</text>
</comment>
<comment type="catalytic activity">
    <reaction evidence="13">
        <text>gamma-L-glutamyl-L-cysteine + glycine + ATP = glutathione + ADP + phosphate + H(+)</text>
        <dbReference type="Rhea" id="RHEA:13557"/>
        <dbReference type="ChEBI" id="CHEBI:15378"/>
        <dbReference type="ChEBI" id="CHEBI:30616"/>
        <dbReference type="ChEBI" id="CHEBI:43474"/>
        <dbReference type="ChEBI" id="CHEBI:57305"/>
        <dbReference type="ChEBI" id="CHEBI:57925"/>
        <dbReference type="ChEBI" id="CHEBI:58173"/>
        <dbReference type="ChEBI" id="CHEBI:456216"/>
        <dbReference type="EC" id="6.3.2.3"/>
    </reaction>
</comment>
<evidence type="ECO:0000259" key="14">
    <source>
        <dbReference type="PROSITE" id="PS50975"/>
    </source>
</evidence>
<name>A0A1G6V183_9BACI</name>
<gene>
    <name evidence="13" type="primary">gshAB</name>
    <name evidence="13" type="synonym">gshF</name>
    <name evidence="15" type="ORF">SAMN04487767_106171</name>
</gene>
<dbReference type="AlphaFoldDB" id="A0A1G6V183"/>
<dbReference type="Gene3D" id="3.30.590.20">
    <property type="match status" value="1"/>
</dbReference>
<dbReference type="NCBIfam" id="NF002688">
    <property type="entry name" value="PRK02471.1"/>
    <property type="match status" value="1"/>
</dbReference>
<dbReference type="EMBL" id="FMZR01000006">
    <property type="protein sequence ID" value="SDD47298.1"/>
    <property type="molecule type" value="Genomic_DNA"/>
</dbReference>
<dbReference type="InterPro" id="IPR040657">
    <property type="entry name" value="GshAB_ATP-grasp"/>
</dbReference>
<comment type="similarity">
    <text evidence="13">In the N-terminal section; belongs to the glutamate--cysteine ligase type 1 family. Type 2 subfamily.</text>
</comment>
<evidence type="ECO:0000256" key="11">
    <source>
        <dbReference type="ARBA" id="ARBA00023268"/>
    </source>
</evidence>
<dbReference type="HAMAP" id="MF_00782">
    <property type="entry name" value="Glut_biosynth"/>
    <property type="match status" value="1"/>
</dbReference>
<evidence type="ECO:0000256" key="12">
    <source>
        <dbReference type="ARBA" id="ARBA00048819"/>
    </source>
</evidence>
<dbReference type="InterPro" id="IPR006335">
    <property type="entry name" value="Glut_biosynth"/>
</dbReference>
<comment type="cofactor">
    <cofactor evidence="2">
        <name>Mg(2+)</name>
        <dbReference type="ChEBI" id="CHEBI:18420"/>
    </cofactor>
</comment>
<dbReference type="Proteomes" id="UP000183507">
    <property type="component" value="Unassembled WGS sequence"/>
</dbReference>
<dbReference type="NCBIfam" id="TIGR01435">
    <property type="entry name" value="glu_cys_lig_rel"/>
    <property type="match status" value="1"/>
</dbReference>
<evidence type="ECO:0000256" key="13">
    <source>
        <dbReference type="HAMAP-Rule" id="MF_00782"/>
    </source>
</evidence>
<evidence type="ECO:0000256" key="2">
    <source>
        <dbReference type="ARBA" id="ARBA00001946"/>
    </source>
</evidence>
<keyword evidence="6" id="KW-0479">Metal-binding</keyword>
<comment type="catalytic activity">
    <reaction evidence="12 13">
        <text>L-cysteine + L-glutamate + ATP = gamma-L-glutamyl-L-cysteine + ADP + phosphate + H(+)</text>
        <dbReference type="Rhea" id="RHEA:13285"/>
        <dbReference type="ChEBI" id="CHEBI:15378"/>
        <dbReference type="ChEBI" id="CHEBI:29985"/>
        <dbReference type="ChEBI" id="CHEBI:30616"/>
        <dbReference type="ChEBI" id="CHEBI:35235"/>
        <dbReference type="ChEBI" id="CHEBI:43474"/>
        <dbReference type="ChEBI" id="CHEBI:58173"/>
        <dbReference type="ChEBI" id="CHEBI:456216"/>
        <dbReference type="EC" id="6.3.2.2"/>
    </reaction>
</comment>
<comment type="cofactor">
    <cofactor evidence="1">
        <name>Mn(2+)</name>
        <dbReference type="ChEBI" id="CHEBI:29035"/>
    </cofactor>
</comment>
<dbReference type="InterPro" id="IPR020561">
    <property type="entry name" value="PRibGlycinamid_synth_ATP-grasp"/>
</dbReference>
<comment type="function">
    <text evidence="13">Synthesizes glutathione from L-glutamate and L-cysteine via gamma-L-glutamyl-L-cysteine.</text>
</comment>
<keyword evidence="5 13" id="KW-0317">Glutathione biosynthesis</keyword>